<dbReference type="SUPFAM" id="SSF53187">
    <property type="entry name" value="Zn-dependent exopeptidases"/>
    <property type="match status" value="1"/>
</dbReference>
<dbReference type="Pfam" id="PF07687">
    <property type="entry name" value="M20_dimer"/>
    <property type="match status" value="1"/>
</dbReference>
<keyword evidence="3" id="KW-0378">Hydrolase</keyword>
<comment type="caution">
    <text evidence="6">The sequence shown here is derived from an EMBL/GenBank/DDBJ whole genome shotgun (WGS) entry which is preliminary data.</text>
</comment>
<accession>A0A835VP18</accession>
<evidence type="ECO:0000313" key="6">
    <source>
        <dbReference type="EMBL" id="KAG2423927.1"/>
    </source>
</evidence>
<dbReference type="OrthoDB" id="3064516at2759"/>
<dbReference type="NCBIfam" id="NF006579">
    <property type="entry name" value="PRK09104.1"/>
    <property type="match status" value="1"/>
</dbReference>
<keyword evidence="2" id="KW-0479">Metal-binding</keyword>
<dbReference type="NCBIfam" id="NF006053">
    <property type="entry name" value="PRK08201.1"/>
    <property type="match status" value="1"/>
</dbReference>
<sequence length="524" mass="56064">MVQPYCAAFLTITALLCLSTCLPNARASFEPSAPLHRVLERLERQSDRYDADLSDLVAFPSVSALPDHLPHLEAAADWLAERLNEAGLQNVGILPTDGPHPVVYGEWLSAPAGPNGTAPPTVLIYGHYDVQPVDPLELWETPPFKVVKRDGYYYGRGVDDDKGGLLEALHAVEAWLQETGTLPVNVKFLLEGQEEVMSPHLTSFLRQNAKLLAADLALSADGGQPAADRGGLSLGLRGVVGAQLEVVTSGTDMHSGMKGGAVANPNSVLAALLAGMHDPVTHAITVEGFYDDVLPMTEQDRRDVEAYGFDAQQELLELGLYGHVGEQGYSVLEQRWHRPTLEVVGMSGGFTGEGIKTVIPARASAKISCRLVPKQTPQDILEKLQAHVAKHCPAYARCSLSALGGGAFPWTNPRNSLALAAAAEVHTAMAGGKPPLFLRDGATIPALAAFQQELQIDTTKFGWGLSEKIHAPNERLLADMYDKGRRAWATILERLAVGYGVFDEAAFGTAPAGEDAAAGAHDEL</sequence>
<evidence type="ECO:0000313" key="7">
    <source>
        <dbReference type="Proteomes" id="UP000613740"/>
    </source>
</evidence>
<evidence type="ECO:0000256" key="2">
    <source>
        <dbReference type="ARBA" id="ARBA00022723"/>
    </source>
</evidence>
<feature type="domain" description="Peptidase M20 dimerisation" evidence="5">
    <location>
        <begin position="235"/>
        <end position="395"/>
    </location>
</feature>
<dbReference type="InterPro" id="IPR051458">
    <property type="entry name" value="Cyt/Met_Dipeptidase"/>
</dbReference>
<dbReference type="InterPro" id="IPR002933">
    <property type="entry name" value="Peptidase_M20"/>
</dbReference>
<keyword evidence="4" id="KW-0732">Signal</keyword>
<dbReference type="AlphaFoldDB" id="A0A835VP18"/>
<reference evidence="6" key="1">
    <citation type="journal article" date="2020" name="bioRxiv">
        <title>Comparative genomics of Chlamydomonas.</title>
        <authorList>
            <person name="Craig R.J."/>
            <person name="Hasan A.R."/>
            <person name="Ness R.W."/>
            <person name="Keightley P.D."/>
        </authorList>
    </citation>
    <scope>NUCLEOTIDE SEQUENCE</scope>
    <source>
        <strain evidence="6">CCAP 11/173</strain>
    </source>
</reference>
<dbReference type="GO" id="GO:0006508">
    <property type="term" value="P:proteolysis"/>
    <property type="evidence" value="ECO:0007669"/>
    <property type="project" value="UniProtKB-KW"/>
</dbReference>
<name>A0A835VP18_9CHLO</name>
<feature type="chain" id="PRO_5032747674" description="Peptidase M20 dimerisation domain-containing protein" evidence="4">
    <location>
        <begin position="28"/>
        <end position="524"/>
    </location>
</feature>
<dbReference type="Gene3D" id="3.30.70.360">
    <property type="match status" value="1"/>
</dbReference>
<dbReference type="InterPro" id="IPR011650">
    <property type="entry name" value="Peptidase_M20_dimer"/>
</dbReference>
<dbReference type="Proteomes" id="UP000613740">
    <property type="component" value="Unassembled WGS sequence"/>
</dbReference>
<protein>
    <recommendedName>
        <fullName evidence="5">Peptidase M20 dimerisation domain-containing protein</fullName>
    </recommendedName>
</protein>
<feature type="signal peptide" evidence="4">
    <location>
        <begin position="1"/>
        <end position="27"/>
    </location>
</feature>
<keyword evidence="7" id="KW-1185">Reference proteome</keyword>
<dbReference type="EMBL" id="JAEHOD010000131">
    <property type="protein sequence ID" value="KAG2423927.1"/>
    <property type="molecule type" value="Genomic_DNA"/>
</dbReference>
<evidence type="ECO:0000256" key="1">
    <source>
        <dbReference type="ARBA" id="ARBA00022670"/>
    </source>
</evidence>
<keyword evidence="1" id="KW-0645">Protease</keyword>
<dbReference type="PANTHER" id="PTHR43270:SF12">
    <property type="entry name" value="SUCCINYL-DIAMINOPIMELATE DESUCCINYLASE"/>
    <property type="match status" value="1"/>
</dbReference>
<dbReference type="GO" id="GO:0008233">
    <property type="term" value="F:peptidase activity"/>
    <property type="evidence" value="ECO:0007669"/>
    <property type="project" value="UniProtKB-KW"/>
</dbReference>
<evidence type="ECO:0000256" key="4">
    <source>
        <dbReference type="SAM" id="SignalP"/>
    </source>
</evidence>
<dbReference type="Gene3D" id="3.40.630.10">
    <property type="entry name" value="Zn peptidases"/>
    <property type="match status" value="1"/>
</dbReference>
<evidence type="ECO:0000256" key="3">
    <source>
        <dbReference type="ARBA" id="ARBA00022801"/>
    </source>
</evidence>
<proteinExistence type="predicted"/>
<evidence type="ECO:0000259" key="5">
    <source>
        <dbReference type="Pfam" id="PF07687"/>
    </source>
</evidence>
<dbReference type="GO" id="GO:0046872">
    <property type="term" value="F:metal ion binding"/>
    <property type="evidence" value="ECO:0007669"/>
    <property type="project" value="UniProtKB-KW"/>
</dbReference>
<dbReference type="PANTHER" id="PTHR43270">
    <property type="entry name" value="BETA-ALA-HIS DIPEPTIDASE"/>
    <property type="match status" value="1"/>
</dbReference>
<gene>
    <name evidence="6" type="ORF">HYH02_015266</name>
</gene>
<dbReference type="Pfam" id="PF01546">
    <property type="entry name" value="Peptidase_M20"/>
    <property type="match status" value="1"/>
</dbReference>
<organism evidence="6 7">
    <name type="scientific">Chlamydomonas schloesseri</name>
    <dbReference type="NCBI Taxonomy" id="2026947"/>
    <lineage>
        <taxon>Eukaryota</taxon>
        <taxon>Viridiplantae</taxon>
        <taxon>Chlorophyta</taxon>
        <taxon>core chlorophytes</taxon>
        <taxon>Chlorophyceae</taxon>
        <taxon>CS clade</taxon>
        <taxon>Chlamydomonadales</taxon>
        <taxon>Chlamydomonadaceae</taxon>
        <taxon>Chlamydomonas</taxon>
    </lineage>
</organism>